<reference evidence="1 2" key="1">
    <citation type="journal article" date="2017" name="Front. Microbiol.">
        <title>Labilibaculum manganireducens gen. nov., sp. nov. and Labilibaculum filiforme sp. nov., Novel Bacteroidetes Isolated from Subsurface Sediments of the Baltic Sea.</title>
        <authorList>
            <person name="Vandieken V."/>
            <person name="Marshall I.P."/>
            <person name="Niemann H."/>
            <person name="Engelen B."/>
            <person name="Cypionka H."/>
        </authorList>
    </citation>
    <scope>NUCLEOTIDE SEQUENCE [LARGE SCALE GENOMIC DNA]</scope>
    <source>
        <strain evidence="1 2">59.10-2M</strain>
    </source>
</reference>
<dbReference type="EMBL" id="MVDE01000034">
    <property type="protein sequence ID" value="PKQ62647.1"/>
    <property type="molecule type" value="Genomic_DNA"/>
</dbReference>
<gene>
    <name evidence="1" type="ORF">BZG01_17155</name>
</gene>
<proteinExistence type="predicted"/>
<organism evidence="1 2">
    <name type="scientific">Labilibaculum manganireducens</name>
    <dbReference type="NCBI Taxonomy" id="1940525"/>
    <lineage>
        <taxon>Bacteria</taxon>
        <taxon>Pseudomonadati</taxon>
        <taxon>Bacteroidota</taxon>
        <taxon>Bacteroidia</taxon>
        <taxon>Marinilabiliales</taxon>
        <taxon>Marinifilaceae</taxon>
        <taxon>Labilibaculum</taxon>
    </lineage>
</organism>
<evidence type="ECO:0000313" key="1">
    <source>
        <dbReference type="EMBL" id="PKQ62647.1"/>
    </source>
</evidence>
<evidence type="ECO:0000313" key="2">
    <source>
        <dbReference type="Proteomes" id="UP000233618"/>
    </source>
</evidence>
<comment type="caution">
    <text evidence="1">The sequence shown here is derived from an EMBL/GenBank/DDBJ whole genome shotgun (WGS) entry which is preliminary data.</text>
</comment>
<accession>A0A2N3HX87</accession>
<sequence length="275" mass="32443">MGLTKVTDSSHYKFNVAKIVTYLKKYSEDLPNLYVWNVNIEKLVGLKVLTEKERDKLSEIKPYEKEIILKDRIRKKLNEFYHNQKNEFDNLCLWIIKDWGGITGAKDENTIELIKQFLNQNEPIFNRIASASKVGAYMFPEKYTIYDSRVTYSLNWIILSENAGEKFFPIPEGRNSKMSAFDMNVLIRLRNIQKYKPINTEELTKRLYINNKDKSYFIPTKKAYSELNKLIKDISSDLWEGEKSKMLYYTEMLLFSIADKEIFNDITSKLTLSIK</sequence>
<name>A0A2N3HX87_9BACT</name>
<keyword evidence="2" id="KW-1185">Reference proteome</keyword>
<dbReference type="Proteomes" id="UP000233618">
    <property type="component" value="Unassembled WGS sequence"/>
</dbReference>
<dbReference type="AlphaFoldDB" id="A0A2N3HX87"/>
<protein>
    <submittedName>
        <fullName evidence="1">Uncharacterized protein</fullName>
    </submittedName>
</protein>